<evidence type="ECO:0000256" key="5">
    <source>
        <dbReference type="ARBA" id="ARBA00023288"/>
    </source>
</evidence>
<gene>
    <name evidence="7" type="ORF">GEAM_2021</name>
</gene>
<name>A0A085GAF6_EWIA3</name>
<evidence type="ECO:0000256" key="4">
    <source>
        <dbReference type="ARBA" id="ARBA00023139"/>
    </source>
</evidence>
<sequence>MIKRFLAVALAGVTLAGCVSDNTASGDVYSSSQAKQVQQVSYGTILSTRAVQIQGGDDSNIIGALGGAVLGGFLGNTIGGGAGKSLATAGGAVLGGVAGQGVQSTLNRSNGVELQIRRDDGSTIQVVQKVGPTKFSVGQRVSLATSGSTVTVSPSA</sequence>
<dbReference type="STRING" id="910964.GEAM_2021"/>
<evidence type="ECO:0000313" key="8">
    <source>
        <dbReference type="Proteomes" id="UP000028640"/>
    </source>
</evidence>
<dbReference type="PANTHER" id="PTHR35603:SF1">
    <property type="entry name" value="OUTER MEMBRANE LIPOPROTEIN SLYB"/>
    <property type="match status" value="1"/>
</dbReference>
<dbReference type="InterPro" id="IPR008816">
    <property type="entry name" value="Gly_zipper_2TM_dom"/>
</dbReference>
<dbReference type="eggNOG" id="COG3133">
    <property type="taxonomic scope" value="Bacteria"/>
</dbReference>
<protein>
    <submittedName>
        <fullName evidence="7">Outer membrane lipoprotein</fullName>
    </submittedName>
</protein>
<evidence type="ECO:0000259" key="6">
    <source>
        <dbReference type="Pfam" id="PF05433"/>
    </source>
</evidence>
<keyword evidence="5 7" id="KW-0449">Lipoprotein</keyword>
<dbReference type="PANTHER" id="PTHR35603">
    <property type="match status" value="1"/>
</dbReference>
<keyword evidence="2" id="KW-0732">Signal</keyword>
<dbReference type="EMBL" id="JMPJ01000053">
    <property type="protein sequence ID" value="KFC80701.1"/>
    <property type="molecule type" value="Genomic_DNA"/>
</dbReference>
<dbReference type="RefSeq" id="WP_034791109.1">
    <property type="nucleotide sequence ID" value="NZ_JMPJ01000053.1"/>
</dbReference>
<evidence type="ECO:0000313" key="7">
    <source>
        <dbReference type="EMBL" id="KFC80701.1"/>
    </source>
</evidence>
<reference evidence="7 8" key="1">
    <citation type="submission" date="2014-05" db="EMBL/GenBank/DDBJ databases">
        <title>ATOL: Assembling a taxonomically balanced genome-scale reconstruction of the evolutionary history of the Enterobacteriaceae.</title>
        <authorList>
            <person name="Plunkett G.III."/>
            <person name="Neeno-Eckwall E.C."/>
            <person name="Glasner J.D."/>
            <person name="Perna N.T."/>
        </authorList>
    </citation>
    <scope>NUCLEOTIDE SEQUENCE [LARGE SCALE GENOMIC DNA]</scope>
    <source>
        <strain evidence="7 8">ATCC 33852</strain>
    </source>
</reference>
<comment type="caution">
    <text evidence="7">The sequence shown here is derived from an EMBL/GenBank/DDBJ whole genome shotgun (WGS) entry which is preliminary data.</text>
</comment>
<accession>A0A085GAF6</accession>
<comment type="subcellular location">
    <subcellularLocation>
        <location evidence="1">Cell outer membrane</location>
        <topology evidence="1">Lipid-anchor</topology>
    </subcellularLocation>
</comment>
<organism evidence="7 8">
    <name type="scientific">Ewingella americana (strain ATCC 33852 / DSM 4580 / CCUG 14506 / JCM 5911 / LMG 7869 / NCTC 12157 / CDC 1468-78)</name>
    <dbReference type="NCBI Taxonomy" id="910964"/>
    <lineage>
        <taxon>Bacteria</taxon>
        <taxon>Pseudomonadati</taxon>
        <taxon>Pseudomonadota</taxon>
        <taxon>Gammaproteobacteria</taxon>
        <taxon>Enterobacterales</taxon>
        <taxon>Yersiniaceae</taxon>
        <taxon>Ewingella</taxon>
    </lineage>
</organism>
<dbReference type="InterPro" id="IPR051407">
    <property type="entry name" value="Bact_OM_lipoprot/Surf_antigen"/>
</dbReference>
<feature type="domain" description="Glycine zipper 2TM" evidence="6">
    <location>
        <begin position="62"/>
        <end position="102"/>
    </location>
</feature>
<evidence type="ECO:0000256" key="2">
    <source>
        <dbReference type="ARBA" id="ARBA00022729"/>
    </source>
</evidence>
<keyword evidence="4" id="KW-0564">Palmitate</keyword>
<dbReference type="PROSITE" id="PS51257">
    <property type="entry name" value="PROKAR_LIPOPROTEIN"/>
    <property type="match status" value="1"/>
</dbReference>
<dbReference type="OrthoDB" id="5298161at2"/>
<keyword evidence="8" id="KW-1185">Reference proteome</keyword>
<dbReference type="Proteomes" id="UP000028640">
    <property type="component" value="Unassembled WGS sequence"/>
</dbReference>
<evidence type="ECO:0000256" key="1">
    <source>
        <dbReference type="ARBA" id="ARBA00004459"/>
    </source>
</evidence>
<dbReference type="AlphaFoldDB" id="A0A085GAF6"/>
<proteinExistence type="predicted"/>
<keyword evidence="3" id="KW-0472">Membrane</keyword>
<dbReference type="GO" id="GO:0009279">
    <property type="term" value="C:cell outer membrane"/>
    <property type="evidence" value="ECO:0007669"/>
    <property type="project" value="UniProtKB-SubCell"/>
</dbReference>
<evidence type="ECO:0000256" key="3">
    <source>
        <dbReference type="ARBA" id="ARBA00023136"/>
    </source>
</evidence>
<dbReference type="GeneID" id="78380361"/>
<dbReference type="Pfam" id="PF05433">
    <property type="entry name" value="Rick_17kDa_Anti"/>
    <property type="match status" value="1"/>
</dbReference>